<evidence type="ECO:0000256" key="1">
    <source>
        <dbReference type="SAM" id="Phobius"/>
    </source>
</evidence>
<reference evidence="2 3" key="2">
    <citation type="submission" date="2018-11" db="EMBL/GenBank/DDBJ databases">
        <authorList>
            <consortium name="Pathogen Informatics"/>
        </authorList>
    </citation>
    <scope>NUCLEOTIDE SEQUENCE [LARGE SCALE GENOMIC DNA]</scope>
    <source>
        <strain evidence="2">Dakar</strain>
        <strain evidence="3">Dakar, Senegal</strain>
    </source>
</reference>
<dbReference type="Proteomes" id="UP000279833">
    <property type="component" value="Unassembled WGS sequence"/>
</dbReference>
<name>A0A183L1W7_9TREM</name>
<gene>
    <name evidence="2" type="ORF">SCUD_LOCUS21318</name>
</gene>
<feature type="transmembrane region" description="Helical" evidence="1">
    <location>
        <begin position="6"/>
        <end position="25"/>
    </location>
</feature>
<keyword evidence="1" id="KW-0812">Transmembrane</keyword>
<keyword evidence="3" id="KW-1185">Reference proteome</keyword>
<dbReference type="EMBL" id="UZAK01046276">
    <property type="protein sequence ID" value="VDP75084.1"/>
    <property type="molecule type" value="Genomic_DNA"/>
</dbReference>
<organism evidence="4">
    <name type="scientific">Schistosoma curassoni</name>
    <dbReference type="NCBI Taxonomy" id="6186"/>
    <lineage>
        <taxon>Eukaryota</taxon>
        <taxon>Metazoa</taxon>
        <taxon>Spiralia</taxon>
        <taxon>Lophotrochozoa</taxon>
        <taxon>Platyhelminthes</taxon>
        <taxon>Trematoda</taxon>
        <taxon>Digenea</taxon>
        <taxon>Strigeidida</taxon>
        <taxon>Schistosomatoidea</taxon>
        <taxon>Schistosomatidae</taxon>
        <taxon>Schistosoma</taxon>
    </lineage>
</organism>
<evidence type="ECO:0000313" key="3">
    <source>
        <dbReference type="Proteomes" id="UP000279833"/>
    </source>
</evidence>
<reference evidence="4" key="1">
    <citation type="submission" date="2016-06" db="UniProtKB">
        <authorList>
            <consortium name="WormBaseParasite"/>
        </authorList>
    </citation>
    <scope>IDENTIFICATION</scope>
</reference>
<sequence length="45" mass="5329">MPPVRLQVVNHCTLIFLCVYLHVVATQQDNVYTHRVSYVDQMQRI</sequence>
<proteinExistence type="predicted"/>
<dbReference type="AlphaFoldDB" id="A0A183L1W7"/>
<evidence type="ECO:0000313" key="4">
    <source>
        <dbReference type="WBParaSite" id="SCUD_0002132101-mRNA-1"/>
    </source>
</evidence>
<dbReference type="WBParaSite" id="SCUD_0002132101-mRNA-1">
    <property type="protein sequence ID" value="SCUD_0002132101-mRNA-1"/>
    <property type="gene ID" value="SCUD_0002132101"/>
</dbReference>
<keyword evidence="1" id="KW-0472">Membrane</keyword>
<evidence type="ECO:0000313" key="2">
    <source>
        <dbReference type="EMBL" id="VDP75084.1"/>
    </source>
</evidence>
<keyword evidence="1" id="KW-1133">Transmembrane helix</keyword>
<protein>
    <submittedName>
        <fullName evidence="2 4">Uncharacterized protein</fullName>
    </submittedName>
</protein>
<accession>A0A183L1W7</accession>